<dbReference type="EMBL" id="JAGIZQ010000001">
    <property type="protein sequence ID" value="KAH6651005.1"/>
    <property type="molecule type" value="Genomic_DNA"/>
</dbReference>
<reference evidence="1 2" key="1">
    <citation type="journal article" date="2021" name="Nat. Commun.">
        <title>Genetic determinants of endophytism in the Arabidopsis root mycobiome.</title>
        <authorList>
            <person name="Mesny F."/>
            <person name="Miyauchi S."/>
            <person name="Thiergart T."/>
            <person name="Pickel B."/>
            <person name="Atanasova L."/>
            <person name="Karlsson M."/>
            <person name="Huettel B."/>
            <person name="Barry K.W."/>
            <person name="Haridas S."/>
            <person name="Chen C."/>
            <person name="Bauer D."/>
            <person name="Andreopoulos W."/>
            <person name="Pangilinan J."/>
            <person name="LaButti K."/>
            <person name="Riley R."/>
            <person name="Lipzen A."/>
            <person name="Clum A."/>
            <person name="Drula E."/>
            <person name="Henrissat B."/>
            <person name="Kohler A."/>
            <person name="Grigoriev I.V."/>
            <person name="Martin F.M."/>
            <person name="Hacquard S."/>
        </authorList>
    </citation>
    <scope>NUCLEOTIDE SEQUENCE [LARGE SCALE GENOMIC DNA]</scope>
    <source>
        <strain evidence="1 2">MPI-SDFR-AT-0079</strain>
    </source>
</reference>
<protein>
    <submittedName>
        <fullName evidence="1">Uncharacterized protein</fullName>
    </submittedName>
</protein>
<name>A0ACB7PRD8_9PEZI</name>
<comment type="caution">
    <text evidence="1">The sequence shown here is derived from an EMBL/GenBank/DDBJ whole genome shotgun (WGS) entry which is preliminary data.</text>
</comment>
<keyword evidence="2" id="KW-1185">Reference proteome</keyword>
<evidence type="ECO:0000313" key="1">
    <source>
        <dbReference type="EMBL" id="KAH6651005.1"/>
    </source>
</evidence>
<sequence length="204" mass="20939">MPFKDDTASIISAAVGIAAAEGGWMAASKVVAVIEAVAYGVSVAPSAEAQPGLSIEAICDQARDAVPASSEMCRTGAFESVLESIRDALSQIETWEANSNLPPAIVYAGARVANSVAMLSESGGGLDAAGIWSDAAERAVERLRGTIARTGYSTPPLPGRATSNRAGGDSSGGKLSNTDPGPGGSEALFVRSENTPRMRTCWWH</sequence>
<evidence type="ECO:0000313" key="2">
    <source>
        <dbReference type="Proteomes" id="UP000724584"/>
    </source>
</evidence>
<organism evidence="1 2">
    <name type="scientific">Chaetomium tenue</name>
    <dbReference type="NCBI Taxonomy" id="1854479"/>
    <lineage>
        <taxon>Eukaryota</taxon>
        <taxon>Fungi</taxon>
        <taxon>Dikarya</taxon>
        <taxon>Ascomycota</taxon>
        <taxon>Pezizomycotina</taxon>
        <taxon>Sordariomycetes</taxon>
        <taxon>Sordariomycetidae</taxon>
        <taxon>Sordariales</taxon>
        <taxon>Chaetomiaceae</taxon>
        <taxon>Chaetomium</taxon>
    </lineage>
</organism>
<gene>
    <name evidence="1" type="ORF">F5144DRAFT_589332</name>
</gene>
<proteinExistence type="predicted"/>
<dbReference type="Proteomes" id="UP000724584">
    <property type="component" value="Unassembled WGS sequence"/>
</dbReference>
<accession>A0ACB7PRD8</accession>